<name>A0A4Y7TTM0_COPMI</name>
<accession>A0A4Y7TTM0</accession>
<dbReference type="Proteomes" id="UP000298030">
    <property type="component" value="Unassembled WGS sequence"/>
</dbReference>
<comment type="caution">
    <text evidence="1">The sequence shown here is derived from an EMBL/GenBank/DDBJ whole genome shotgun (WGS) entry which is preliminary data.</text>
</comment>
<dbReference type="AlphaFoldDB" id="A0A4Y7TTM0"/>
<reference evidence="1 2" key="1">
    <citation type="journal article" date="2019" name="Nat. Ecol. Evol.">
        <title>Megaphylogeny resolves global patterns of mushroom evolution.</title>
        <authorList>
            <person name="Varga T."/>
            <person name="Krizsan K."/>
            <person name="Foldi C."/>
            <person name="Dima B."/>
            <person name="Sanchez-Garcia M."/>
            <person name="Sanchez-Ramirez S."/>
            <person name="Szollosi G.J."/>
            <person name="Szarkandi J.G."/>
            <person name="Papp V."/>
            <person name="Albert L."/>
            <person name="Andreopoulos W."/>
            <person name="Angelini C."/>
            <person name="Antonin V."/>
            <person name="Barry K.W."/>
            <person name="Bougher N.L."/>
            <person name="Buchanan P."/>
            <person name="Buyck B."/>
            <person name="Bense V."/>
            <person name="Catcheside P."/>
            <person name="Chovatia M."/>
            <person name="Cooper J."/>
            <person name="Damon W."/>
            <person name="Desjardin D."/>
            <person name="Finy P."/>
            <person name="Geml J."/>
            <person name="Haridas S."/>
            <person name="Hughes K."/>
            <person name="Justo A."/>
            <person name="Karasinski D."/>
            <person name="Kautmanova I."/>
            <person name="Kiss B."/>
            <person name="Kocsube S."/>
            <person name="Kotiranta H."/>
            <person name="LaButti K.M."/>
            <person name="Lechner B.E."/>
            <person name="Liimatainen K."/>
            <person name="Lipzen A."/>
            <person name="Lukacs Z."/>
            <person name="Mihaltcheva S."/>
            <person name="Morgado L.N."/>
            <person name="Niskanen T."/>
            <person name="Noordeloos M.E."/>
            <person name="Ohm R.A."/>
            <person name="Ortiz-Santana B."/>
            <person name="Ovrebo C."/>
            <person name="Racz N."/>
            <person name="Riley R."/>
            <person name="Savchenko A."/>
            <person name="Shiryaev A."/>
            <person name="Soop K."/>
            <person name="Spirin V."/>
            <person name="Szebenyi C."/>
            <person name="Tomsovsky M."/>
            <person name="Tulloss R.E."/>
            <person name="Uehling J."/>
            <person name="Grigoriev I.V."/>
            <person name="Vagvolgyi C."/>
            <person name="Papp T."/>
            <person name="Martin F.M."/>
            <person name="Miettinen O."/>
            <person name="Hibbett D.S."/>
            <person name="Nagy L.G."/>
        </authorList>
    </citation>
    <scope>NUCLEOTIDE SEQUENCE [LARGE SCALE GENOMIC DNA]</scope>
    <source>
        <strain evidence="1 2">FP101781</strain>
    </source>
</reference>
<sequence length="63" mass="6845">MDPLCILFSNGWYPLMPSISPFTPALGRRQTSSGDRVALGGDNSPLHKLTALAWGITTPRVYV</sequence>
<gene>
    <name evidence="1" type="ORF">FA13DRAFT_1726317</name>
</gene>
<dbReference type="EMBL" id="QPFP01000004">
    <property type="protein sequence ID" value="TEB37228.1"/>
    <property type="molecule type" value="Genomic_DNA"/>
</dbReference>
<protein>
    <submittedName>
        <fullName evidence="1">Uncharacterized protein</fullName>
    </submittedName>
</protein>
<evidence type="ECO:0000313" key="1">
    <source>
        <dbReference type="EMBL" id="TEB37228.1"/>
    </source>
</evidence>
<proteinExistence type="predicted"/>
<evidence type="ECO:0000313" key="2">
    <source>
        <dbReference type="Proteomes" id="UP000298030"/>
    </source>
</evidence>
<keyword evidence="2" id="KW-1185">Reference proteome</keyword>
<organism evidence="1 2">
    <name type="scientific">Coprinellus micaceus</name>
    <name type="common">Glistening ink-cap mushroom</name>
    <name type="synonym">Coprinus micaceus</name>
    <dbReference type="NCBI Taxonomy" id="71717"/>
    <lineage>
        <taxon>Eukaryota</taxon>
        <taxon>Fungi</taxon>
        <taxon>Dikarya</taxon>
        <taxon>Basidiomycota</taxon>
        <taxon>Agaricomycotina</taxon>
        <taxon>Agaricomycetes</taxon>
        <taxon>Agaricomycetidae</taxon>
        <taxon>Agaricales</taxon>
        <taxon>Agaricineae</taxon>
        <taxon>Psathyrellaceae</taxon>
        <taxon>Coprinellus</taxon>
    </lineage>
</organism>